<feature type="domain" description="EGF-like" evidence="7">
    <location>
        <begin position="254"/>
        <end position="288"/>
    </location>
</feature>
<feature type="domain" description="EGF-like" evidence="7">
    <location>
        <begin position="137"/>
        <end position="172"/>
    </location>
</feature>
<evidence type="ECO:0008006" key="10">
    <source>
        <dbReference type="Google" id="ProtNLM"/>
    </source>
</evidence>
<dbReference type="STRING" id="7739.C3Z0L2"/>
<evidence type="ECO:0000256" key="3">
    <source>
        <dbReference type="ARBA" id="ARBA00022737"/>
    </source>
</evidence>
<evidence type="ECO:0000256" key="4">
    <source>
        <dbReference type="ARBA" id="ARBA00023157"/>
    </source>
</evidence>
<dbReference type="PROSITE" id="PS01186">
    <property type="entry name" value="EGF_2"/>
    <property type="match status" value="1"/>
</dbReference>
<keyword evidence="3" id="KW-0677">Repeat</keyword>
<evidence type="ECO:0000256" key="6">
    <source>
        <dbReference type="SAM" id="SignalP"/>
    </source>
</evidence>
<feature type="domain" description="EGF-like" evidence="7">
    <location>
        <begin position="400"/>
        <end position="430"/>
    </location>
</feature>
<evidence type="ECO:0000259" key="8">
    <source>
        <dbReference type="PROSITE" id="PS51041"/>
    </source>
</evidence>
<dbReference type="eggNOG" id="KOG1218">
    <property type="taxonomic scope" value="Eukaryota"/>
</dbReference>
<evidence type="ECO:0000256" key="2">
    <source>
        <dbReference type="ARBA" id="ARBA00022729"/>
    </source>
</evidence>
<dbReference type="CDD" id="cd00055">
    <property type="entry name" value="EGF_Lam"/>
    <property type="match status" value="1"/>
</dbReference>
<feature type="signal peptide" evidence="6">
    <location>
        <begin position="1"/>
        <end position="23"/>
    </location>
</feature>
<sequence length="533" mass="57485">MRWKESLCIATLLLVAMVTVTEARVPGKLMVVNRVRRDVNTTMATTPAPDGSLLDPNGPHVCTRRITESRTVRETYRQPYTTLTTRCIYFLCFQQPKTAYRQAYRSVVKSTIVTKRACCPGYYQEGDSCERCDGQHYGSNCELSCDCENGGTCGGDDSQCFCPPGYSGDRCENQCPEGTYGASCDNRCTCENGVCDHVTGECQCNDGYTGPRCNEACEDPNGCLQCPCLNGGTCDGNGACVCAAGFKECAVGRYGDGCAQSCDCQNGGTCTSGGQCLCKMGWHGNKCQGNICPYQPPQYSSEHYTDEFHWPYCIPCHCNQDNTESCHPWGGHCECNPGWGGVNCDTICAEGFWGKGCTTLCDCAGSHCDPVDGRCLCPAGYTGSRCNETCPEGQYGSGCAESCSCENGGRCSPLDGSCTCLAGWTGYRCNEPCAKGMYGLRCNSTCECQNESWCNPANGTCTCRPGFTGVKCDMPCQNMTYGQDCAMRCNCSDHANSCDRQTGQCVCKEGWRGNGHSFITANPNLKVLNVAVQ</sequence>
<feature type="disulfide bond" evidence="5">
    <location>
        <begin position="278"/>
        <end position="287"/>
    </location>
</feature>
<feature type="disulfide bond" evidence="5">
    <location>
        <begin position="162"/>
        <end position="171"/>
    </location>
</feature>
<dbReference type="InterPro" id="IPR011489">
    <property type="entry name" value="EMI_domain"/>
</dbReference>
<dbReference type="InParanoid" id="C3Z0L2"/>
<dbReference type="InterPro" id="IPR002049">
    <property type="entry name" value="LE_dom"/>
</dbReference>
<evidence type="ECO:0000259" key="7">
    <source>
        <dbReference type="PROSITE" id="PS50026"/>
    </source>
</evidence>
<organism>
    <name type="scientific">Branchiostoma floridae</name>
    <name type="common">Florida lancelet</name>
    <name type="synonym">Amphioxus</name>
    <dbReference type="NCBI Taxonomy" id="7739"/>
    <lineage>
        <taxon>Eukaryota</taxon>
        <taxon>Metazoa</taxon>
        <taxon>Chordata</taxon>
        <taxon>Cephalochordata</taxon>
        <taxon>Leptocardii</taxon>
        <taxon>Amphioxiformes</taxon>
        <taxon>Branchiostomatidae</taxon>
        <taxon>Branchiostoma</taxon>
    </lineage>
</organism>
<dbReference type="EMBL" id="GG666569">
    <property type="protein sequence ID" value="EEN53892.1"/>
    <property type="molecule type" value="Genomic_DNA"/>
</dbReference>
<dbReference type="InterPro" id="IPR000742">
    <property type="entry name" value="EGF"/>
</dbReference>
<dbReference type="Gene3D" id="2.170.300.10">
    <property type="entry name" value="Tie2 ligand-binding domain superfamily"/>
    <property type="match status" value="3"/>
</dbReference>
<dbReference type="Pfam" id="PF00053">
    <property type="entry name" value="EGF_laminin"/>
    <property type="match status" value="3"/>
</dbReference>
<dbReference type="PROSITE" id="PS51041">
    <property type="entry name" value="EMI"/>
    <property type="match status" value="1"/>
</dbReference>
<proteinExistence type="predicted"/>
<dbReference type="PROSITE" id="PS00022">
    <property type="entry name" value="EGF_1"/>
    <property type="match status" value="6"/>
</dbReference>
<dbReference type="PANTHER" id="PTHR24043">
    <property type="entry name" value="SCAVENGER RECEPTOR CLASS F"/>
    <property type="match status" value="1"/>
</dbReference>
<dbReference type="AlphaFoldDB" id="C3Z0L2"/>
<evidence type="ECO:0000256" key="5">
    <source>
        <dbReference type="PROSITE-ProRule" id="PRU00076"/>
    </source>
</evidence>
<comment type="caution">
    <text evidence="5">Lacks conserved residue(s) required for the propagation of feature annotation.</text>
</comment>
<gene>
    <name evidence="9" type="ORF">BRAFLDRAFT_97865</name>
</gene>
<dbReference type="PROSITE" id="PS50026">
    <property type="entry name" value="EGF_3"/>
    <property type="match status" value="3"/>
</dbReference>
<keyword evidence="4 5" id="KW-1015">Disulfide bond</keyword>
<evidence type="ECO:0000313" key="9">
    <source>
        <dbReference type="EMBL" id="EEN53892.1"/>
    </source>
</evidence>
<keyword evidence="2 6" id="KW-0732">Signal</keyword>
<dbReference type="PRINTS" id="PR00011">
    <property type="entry name" value="EGFLAMININ"/>
</dbReference>
<dbReference type="SMART" id="SM00180">
    <property type="entry name" value="EGF_Lam"/>
    <property type="match status" value="6"/>
</dbReference>
<dbReference type="InterPro" id="IPR042635">
    <property type="entry name" value="MEGF10/SREC1/2-like"/>
</dbReference>
<feature type="disulfide bond" evidence="5">
    <location>
        <begin position="420"/>
        <end position="429"/>
    </location>
</feature>
<name>C3Z0L2_BRAFL</name>
<accession>C3Z0L2</accession>
<reference evidence="9" key="1">
    <citation type="journal article" date="2008" name="Nature">
        <title>The amphioxus genome and the evolution of the chordate karyotype.</title>
        <authorList>
            <consortium name="US DOE Joint Genome Institute (JGI-PGF)"/>
            <person name="Putnam N.H."/>
            <person name="Butts T."/>
            <person name="Ferrier D.E.K."/>
            <person name="Furlong R.F."/>
            <person name="Hellsten U."/>
            <person name="Kawashima T."/>
            <person name="Robinson-Rechavi M."/>
            <person name="Shoguchi E."/>
            <person name="Terry A."/>
            <person name="Yu J.-K."/>
            <person name="Benito-Gutierrez E.L."/>
            <person name="Dubchak I."/>
            <person name="Garcia-Fernandez J."/>
            <person name="Gibson-Brown J.J."/>
            <person name="Grigoriev I.V."/>
            <person name="Horton A.C."/>
            <person name="de Jong P.J."/>
            <person name="Jurka J."/>
            <person name="Kapitonov V.V."/>
            <person name="Kohara Y."/>
            <person name="Kuroki Y."/>
            <person name="Lindquist E."/>
            <person name="Lucas S."/>
            <person name="Osoegawa K."/>
            <person name="Pennacchio L.A."/>
            <person name="Salamov A.A."/>
            <person name="Satou Y."/>
            <person name="Sauka-Spengler T."/>
            <person name="Schmutz J."/>
            <person name="Shin-I T."/>
            <person name="Toyoda A."/>
            <person name="Bronner-Fraser M."/>
            <person name="Fujiyama A."/>
            <person name="Holland L.Z."/>
            <person name="Holland P.W.H."/>
            <person name="Satoh N."/>
            <person name="Rokhsar D.S."/>
        </authorList>
    </citation>
    <scope>NUCLEOTIDE SEQUENCE [LARGE SCALE GENOMIC DNA]</scope>
    <source>
        <strain evidence="9">S238N-H82</strain>
        <tissue evidence="9">Testes</tissue>
    </source>
</reference>
<dbReference type="FunFam" id="2.170.300.10:FF:000002">
    <property type="entry name" value="Multiple epidermal growth factor-like domains 10"/>
    <property type="match status" value="1"/>
</dbReference>
<feature type="chain" id="PRO_5002936169" description="EGF-like domain-containing protein" evidence="6">
    <location>
        <begin position="24"/>
        <end position="533"/>
    </location>
</feature>
<protein>
    <recommendedName>
        <fullName evidence="10">EGF-like domain-containing protein</fullName>
    </recommendedName>
</protein>
<keyword evidence="1 5" id="KW-0245">EGF-like domain</keyword>
<dbReference type="PANTHER" id="PTHR24043:SF8">
    <property type="entry name" value="EGF-LIKE DOMAIN-CONTAINING PROTEIN"/>
    <property type="match status" value="1"/>
</dbReference>
<feature type="domain" description="EMI" evidence="8">
    <location>
        <begin position="58"/>
        <end position="131"/>
    </location>
</feature>
<dbReference type="SMART" id="SM00181">
    <property type="entry name" value="EGF"/>
    <property type="match status" value="9"/>
</dbReference>
<evidence type="ECO:0000256" key="1">
    <source>
        <dbReference type="ARBA" id="ARBA00022536"/>
    </source>
</evidence>
<dbReference type="GO" id="GO:0005044">
    <property type="term" value="F:scavenger receptor activity"/>
    <property type="evidence" value="ECO:0007669"/>
    <property type="project" value="InterPro"/>
</dbReference>